<evidence type="ECO:0000259" key="5">
    <source>
        <dbReference type="Pfam" id="PF13087"/>
    </source>
</evidence>
<feature type="compositionally biased region" description="Basic and acidic residues" evidence="2">
    <location>
        <begin position="1841"/>
        <end position="1854"/>
    </location>
</feature>
<keyword evidence="1" id="KW-0175">Coiled coil</keyword>
<keyword evidence="8" id="KW-1185">Reference proteome</keyword>
<dbReference type="Pfam" id="PF13195">
    <property type="entry name" value="DUF4011"/>
    <property type="match status" value="1"/>
</dbReference>
<dbReference type="Pfam" id="PF13086">
    <property type="entry name" value="AAA_11"/>
    <property type="match status" value="2"/>
</dbReference>
<dbReference type="InterPro" id="IPR011335">
    <property type="entry name" value="Restrct_endonuc-II-like"/>
</dbReference>
<evidence type="ECO:0000259" key="4">
    <source>
        <dbReference type="Pfam" id="PF13086"/>
    </source>
</evidence>
<evidence type="ECO:0000313" key="8">
    <source>
        <dbReference type="Proteomes" id="UP001231124"/>
    </source>
</evidence>
<feature type="compositionally biased region" description="Acidic residues" evidence="2">
    <location>
        <begin position="1706"/>
        <end position="1717"/>
    </location>
</feature>
<feature type="region of interest" description="Disordered" evidence="2">
    <location>
        <begin position="1706"/>
        <end position="1737"/>
    </location>
</feature>
<dbReference type="SUPFAM" id="SSF52540">
    <property type="entry name" value="P-loop containing nucleoside triphosphate hydrolases"/>
    <property type="match status" value="2"/>
</dbReference>
<evidence type="ECO:0000259" key="3">
    <source>
        <dbReference type="Pfam" id="PF11784"/>
    </source>
</evidence>
<feature type="coiled-coil region" evidence="1">
    <location>
        <begin position="1060"/>
        <end position="1087"/>
    </location>
</feature>
<dbReference type="PANTHER" id="PTHR10887:SF495">
    <property type="entry name" value="HELICASE SENATAXIN ISOFORM X1-RELATED"/>
    <property type="match status" value="1"/>
</dbReference>
<dbReference type="InterPro" id="IPR045055">
    <property type="entry name" value="DNA2/NAM7-like"/>
</dbReference>
<dbReference type="InterPro" id="IPR027417">
    <property type="entry name" value="P-loop_NTPase"/>
</dbReference>
<dbReference type="Gene3D" id="3.40.50.300">
    <property type="entry name" value="P-loop containing nucleotide triphosphate hydrolases"/>
    <property type="match status" value="3"/>
</dbReference>
<dbReference type="InterPro" id="IPR049468">
    <property type="entry name" value="Restrct_endonuc-II-like_dom"/>
</dbReference>
<evidence type="ECO:0000313" key="7">
    <source>
        <dbReference type="EMBL" id="MDQ0448119.1"/>
    </source>
</evidence>
<evidence type="ECO:0000256" key="2">
    <source>
        <dbReference type="SAM" id="MobiDB-lite"/>
    </source>
</evidence>
<feature type="region of interest" description="Disordered" evidence="2">
    <location>
        <begin position="1317"/>
        <end position="1337"/>
    </location>
</feature>
<protein>
    <submittedName>
        <fullName evidence="7">Very-short-patch-repair endonuclease</fullName>
    </submittedName>
</protein>
<dbReference type="SUPFAM" id="SSF52980">
    <property type="entry name" value="Restriction endonuclease-like"/>
    <property type="match status" value="1"/>
</dbReference>
<feature type="region of interest" description="Disordered" evidence="2">
    <location>
        <begin position="1841"/>
        <end position="1872"/>
    </location>
</feature>
<feature type="compositionally biased region" description="Polar residues" evidence="2">
    <location>
        <begin position="1863"/>
        <end position="1872"/>
    </location>
</feature>
<keyword evidence="7" id="KW-0255">Endonuclease</keyword>
<feature type="domain" description="DNA2/NAM7 helicase helicase" evidence="4">
    <location>
        <begin position="381"/>
        <end position="468"/>
    </location>
</feature>
<evidence type="ECO:0000259" key="6">
    <source>
        <dbReference type="Pfam" id="PF18741"/>
    </source>
</evidence>
<comment type="caution">
    <text evidence="7">The sequence shown here is derived from an EMBL/GenBank/DDBJ whole genome shotgun (WGS) entry which is preliminary data.</text>
</comment>
<organism evidence="7 8">
    <name type="scientific">Methylobacterium aerolatum</name>
    <dbReference type="NCBI Taxonomy" id="418708"/>
    <lineage>
        <taxon>Bacteria</taxon>
        <taxon>Pseudomonadati</taxon>
        <taxon>Pseudomonadota</taxon>
        <taxon>Alphaproteobacteria</taxon>
        <taxon>Hyphomicrobiales</taxon>
        <taxon>Methylobacteriaceae</taxon>
        <taxon>Methylobacterium</taxon>
    </lineage>
</organism>
<dbReference type="InterPro" id="IPR025103">
    <property type="entry name" value="DUF4011"/>
</dbReference>
<dbReference type="InterPro" id="IPR041679">
    <property type="entry name" value="DNA2/NAM7-like_C"/>
</dbReference>
<dbReference type="InterPro" id="IPR047187">
    <property type="entry name" value="SF1_C_Upf1"/>
</dbReference>
<gene>
    <name evidence="7" type="ORF">QO012_002627</name>
</gene>
<feature type="domain" description="Restriction endonuclease type II-like" evidence="6">
    <location>
        <begin position="1583"/>
        <end position="1680"/>
    </location>
</feature>
<feature type="domain" description="DUF3320" evidence="3">
    <location>
        <begin position="1892"/>
        <end position="1940"/>
    </location>
</feature>
<dbReference type="InterPro" id="IPR021754">
    <property type="entry name" value="DUF3320"/>
</dbReference>
<dbReference type="Gene3D" id="3.40.960.10">
    <property type="entry name" value="VSR Endonuclease"/>
    <property type="match status" value="1"/>
</dbReference>
<keyword evidence="7" id="KW-0378">Hydrolase</keyword>
<name>A0ABU0I0I9_9HYPH</name>
<reference evidence="7 8" key="1">
    <citation type="submission" date="2023-07" db="EMBL/GenBank/DDBJ databases">
        <title>Genomic Encyclopedia of Type Strains, Phase IV (KMG-IV): sequencing the most valuable type-strain genomes for metagenomic binning, comparative biology and taxonomic classification.</title>
        <authorList>
            <person name="Goeker M."/>
        </authorList>
    </citation>
    <scope>NUCLEOTIDE SEQUENCE [LARGE SCALE GENOMIC DNA]</scope>
    <source>
        <strain evidence="7 8">DSM 19013</strain>
    </source>
</reference>
<dbReference type="EMBL" id="JAUSVP010000007">
    <property type="protein sequence ID" value="MDQ0448119.1"/>
    <property type="molecule type" value="Genomic_DNA"/>
</dbReference>
<dbReference type="CDD" id="cd18808">
    <property type="entry name" value="SF1_C_Upf1"/>
    <property type="match status" value="1"/>
</dbReference>
<dbReference type="Pfam" id="PF18741">
    <property type="entry name" value="MTES_1575"/>
    <property type="match status" value="1"/>
</dbReference>
<keyword evidence="7" id="KW-0540">Nuclease</keyword>
<dbReference type="PANTHER" id="PTHR10887">
    <property type="entry name" value="DNA2/NAM7 HELICASE FAMILY"/>
    <property type="match status" value="1"/>
</dbReference>
<dbReference type="InterPro" id="IPR041677">
    <property type="entry name" value="DNA2/NAM7_AAA_11"/>
</dbReference>
<proteinExistence type="predicted"/>
<accession>A0ABU0I0I9</accession>
<dbReference type="RefSeq" id="WP_238201824.1">
    <property type="nucleotide sequence ID" value="NZ_BPQE01000005.1"/>
</dbReference>
<feature type="domain" description="DNA2/NAM7 helicase helicase" evidence="4">
    <location>
        <begin position="1278"/>
        <end position="1316"/>
    </location>
</feature>
<sequence length="2045" mass="226671">MPTNGDEDHLKLSYEKLREKLLDMGLRNPMLSYKHRPTSKRQLQIIDEVPEAIFDLLADGTSLEIVPLPEPDDVPPDEKTDEFVSALSYAKATETEYLEAIEAIEAEGGENAEAELAKAERALRNRLRAQFDLPPLEKPKAVDPVQHARTLGFDPSFDLQAKATEDKHRDKRLQTLKFPKPLDAILEKIRSDARLAEQETGLSTLFLVFGFLEWSEQDSDTKLLAPLLLLPVQLVKTSRHGRTVYEVSATTTVAEGNLSLMKRVHRDRGITLPEPETDVENSLSVEAYFRKVSDVIADQRGWRVRRLMTLGHFMFGRFAMYADLDPLRWKQHPTETDLVGSVMRGIEHGQGDGPLFGEREDHRIDDPAVAAKAPVLIQDADASQHSALVDAMDRKNLVIQGPPGTGKSQTITNLIANALMDGRTVLFLAEKQAALDVVRRRLDNAGLGQFCLELHSDKASPKATIARLKERVELTSDRAVRAGGGMDAALIDARDAVSKYAAALNAETPDGKTPFGLMWQALKARSDIGEALDAFNGIQIPQAATDRLHEISGAQTQIGLYAEIATDFVTGFGPPERSAWSSLEFGPEVTPGTAGLLVGDLRDLRDLTGAVETYLTTVSDLGLVDIAGFRRMTAAVGSLPGDVPDHGVLTKLRAQASETVTGHLRDVEHVLELDRRAAEASLPGGSDDALLDAVDALVAVLGRDRRASSEIIAEAERTLEAGGAAQEALDAATPLMEVLGLRANLPCEGLRAAMVAAYAVARLPIELRTWFAWRPNGNLATALAEWRSLNANEEIWRGTFGAVRGDWPDQALLRDVAAHLRKGWLSRSFSSSGNKAAVASLAAQLGLPELTAANADALEELAKHVDAVRGFSARGDQAAMWGARWAGLHTPFEPAAKGQEVRGITLTHLANCVCGAEVAERVGMLDEDALGRLAAIAPGLEPIRRLPEVAFPAMGNACDQARRELPAKRAKADRILAADPAHRLRDLTIPLERLAVAVGVERERRAARRRLSEGRLSVAHDAASLDKARVAWRWFEAVEASPDLQSVREGLLGADAGEIRSRLRERLENGTRLADRLEEAHRDLRGRYGVRGLPMDPPGTLRECLDGVVNRQDELSALVDLRRQRHELDRLGLLPFVVRASERGLSADALPGLFEGLLARRRAENFRQRDEVLARAVGSRIQAQRRTFIDADKRKIENDRRAVRERLLARHALPGSAQGKKSTWTEGALLRNEMGKQQKFVPVRDLIRRASESLQQLTPCFMMSPLSLAKFLPRGQVRFDLLVIDEASQMKPEDALGGMLRAKQVVVVGDQKQLPPSEFFNRSVGSDSSDGDDEVEDIDDESILESCAKTFRETRLLKWHYRSRCESLIAFSNREFYDDKLITFPSAAPRSFSVELIRLKGRYEASRNPIEAQAVAEEAILFMRHHAEEPVAPSLGVVAVNSEQRDLIDEEIQRLATEDELVQRFQERVAERGEPFFVKNLENVQGDERDFIFVSMTYGPKEPGGPVMQRFGPINGKHGHRRLNVLFTRARLRIALFASFGSVDVKPSDTSPDGLRVLKRYFEYAERRGYAEVDPEGRADSDFEVEVARRLQREGFQVDHQVGVSGFRIDLGIRHPDYPERFIAGVECDGARYHSSKSARDRDRLREEVLTGLGWNILRVWSTDWFDNPDLHTGNLVKRLRELQAAPAQAPHGYKLATSFLSAVEPEEPAANDDVTEGVEPVDPSAEPEPRQAIAADPDPVVVEPAASFLAGDGPLNEEELRSALREFRDTVIARQMPNWEPHRSILREPMVETFVAQKLDDPDHWFLKVPGFQRSGTDPVEKRLHLDAICDLVARLSERDPGRTKPVTRDAPPRDTGGLAPQQVTHHTVSRTGGPYAVAKVEDSGFIPNQDRFYDPEYQGPLRRMVAYVIEVEGPIYAKLLIDRIARAHRFDRSGGRIVEKVLAAVSKPCSVTEDDGRKLIWPGQPQPMVPFRKSAGQERALEDVPVVELASIAAPLVARGIPDEEILVRMRDQFALGKLREATRQRFQAAVETCRRQRLEAAE</sequence>
<dbReference type="Proteomes" id="UP001231124">
    <property type="component" value="Unassembled WGS sequence"/>
</dbReference>
<dbReference type="Pfam" id="PF13087">
    <property type="entry name" value="AAA_12"/>
    <property type="match status" value="1"/>
</dbReference>
<dbReference type="Pfam" id="PF11784">
    <property type="entry name" value="DUF3320"/>
    <property type="match status" value="1"/>
</dbReference>
<feature type="domain" description="DNA2/NAM7 helicase-like C-terminal" evidence="5">
    <location>
        <begin position="1341"/>
        <end position="1536"/>
    </location>
</feature>
<evidence type="ECO:0000256" key="1">
    <source>
        <dbReference type="SAM" id="Coils"/>
    </source>
</evidence>
<dbReference type="GO" id="GO:0004519">
    <property type="term" value="F:endonuclease activity"/>
    <property type="evidence" value="ECO:0007669"/>
    <property type="project" value="UniProtKB-KW"/>
</dbReference>